<dbReference type="EC" id="1.-.-.-" evidence="4"/>
<dbReference type="Gene3D" id="3.40.109.10">
    <property type="entry name" value="NADH Oxidase"/>
    <property type="match status" value="1"/>
</dbReference>
<proteinExistence type="inferred from homology"/>
<accession>A0A2X2RH39</accession>
<comment type="similarity">
    <text evidence="1">Belongs to the nitroreductase family.</text>
</comment>
<organism evidence="4 5">
    <name type="scientific">Capnocytophaga ochracea</name>
    <dbReference type="NCBI Taxonomy" id="1018"/>
    <lineage>
        <taxon>Bacteria</taxon>
        <taxon>Pseudomonadati</taxon>
        <taxon>Bacteroidota</taxon>
        <taxon>Flavobacteriia</taxon>
        <taxon>Flavobacteriales</taxon>
        <taxon>Flavobacteriaceae</taxon>
        <taxon>Capnocytophaga</taxon>
    </lineage>
</organism>
<protein>
    <submittedName>
        <fullName evidence="4">NAD(P)H nitroreductase mhqN</fullName>
        <ecNumber evidence="4">1.-.-.-</ecNumber>
    </submittedName>
</protein>
<dbReference type="InterPro" id="IPR029479">
    <property type="entry name" value="Nitroreductase"/>
</dbReference>
<evidence type="ECO:0000313" key="5">
    <source>
        <dbReference type="Proteomes" id="UP000249891"/>
    </source>
</evidence>
<reference evidence="4 5" key="1">
    <citation type="submission" date="2018-06" db="EMBL/GenBank/DDBJ databases">
        <authorList>
            <consortium name="Pathogen Informatics"/>
            <person name="Doyle S."/>
        </authorList>
    </citation>
    <scope>NUCLEOTIDE SEQUENCE [LARGE SCALE GENOMIC DNA]</scope>
    <source>
        <strain evidence="4 5">NCTC11546</strain>
    </source>
</reference>
<dbReference type="Pfam" id="PF00881">
    <property type="entry name" value="Nitroreductase"/>
    <property type="match status" value="1"/>
</dbReference>
<dbReference type="GO" id="GO:0016491">
    <property type="term" value="F:oxidoreductase activity"/>
    <property type="evidence" value="ECO:0007669"/>
    <property type="project" value="UniProtKB-KW"/>
</dbReference>
<dbReference type="InterPro" id="IPR000415">
    <property type="entry name" value="Nitroreductase-like"/>
</dbReference>
<evidence type="ECO:0000259" key="3">
    <source>
        <dbReference type="Pfam" id="PF00881"/>
    </source>
</evidence>
<evidence type="ECO:0000256" key="1">
    <source>
        <dbReference type="ARBA" id="ARBA00007118"/>
    </source>
</evidence>
<dbReference type="EMBL" id="UARG01000017">
    <property type="protein sequence ID" value="SQA77747.1"/>
    <property type="molecule type" value="Genomic_DNA"/>
</dbReference>
<dbReference type="Proteomes" id="UP000249891">
    <property type="component" value="Unassembled WGS sequence"/>
</dbReference>
<dbReference type="RefSeq" id="WP_128091136.1">
    <property type="nucleotide sequence ID" value="NZ_UARG01000017.1"/>
</dbReference>
<dbReference type="AlphaFoldDB" id="A0A2X2RH39"/>
<dbReference type="PANTHER" id="PTHR43673:SF10">
    <property type="entry name" value="NADH DEHYDROGENASE_NAD(P)H NITROREDUCTASE XCC3605-RELATED"/>
    <property type="match status" value="1"/>
</dbReference>
<evidence type="ECO:0000313" key="4">
    <source>
        <dbReference type="EMBL" id="SQA77747.1"/>
    </source>
</evidence>
<keyword evidence="2 4" id="KW-0560">Oxidoreductase</keyword>
<gene>
    <name evidence="4" type="primary">mhqN</name>
    <name evidence="4" type="ORF">NCTC11546_00961</name>
</gene>
<dbReference type="SUPFAM" id="SSF55469">
    <property type="entry name" value="FMN-dependent nitroreductase-like"/>
    <property type="match status" value="1"/>
</dbReference>
<feature type="domain" description="Nitroreductase" evidence="3">
    <location>
        <begin position="8"/>
        <end position="216"/>
    </location>
</feature>
<sequence length="240" mass="27884">MLKDILNFRRAVRYYAPTPISEKKVRECLKLATLAPTSSNMQLYELYHITDKALLEKLAHACLDQRTATTAQQMVVFVTRQDKHRTHARAILEFERGNVQRNSPPERQAKRIKNKEAYYSKLMPFVYSRFLGLLGLFRKAFGVVTSWFRPMMQQLSEGDIRVSVHKSCGLVAQTFMLAMAEEGYDTCPLEGYDSRRIKKLLHLPCGAEVNMVITCGLREQRGIWGERFRLSFEEVYRHND</sequence>
<evidence type="ECO:0000256" key="2">
    <source>
        <dbReference type="ARBA" id="ARBA00023002"/>
    </source>
</evidence>
<dbReference type="PANTHER" id="PTHR43673">
    <property type="entry name" value="NAD(P)H NITROREDUCTASE YDGI-RELATED"/>
    <property type="match status" value="1"/>
</dbReference>
<name>A0A2X2RH39_CAPOC</name>